<dbReference type="Pfam" id="PF00087">
    <property type="entry name" value="Toxin_TOLIP"/>
    <property type="match status" value="1"/>
</dbReference>
<feature type="chain" id="PRO_5022804668" description="Snake toxin/toxin-like domain-containing protein" evidence="1">
    <location>
        <begin position="21"/>
        <end position="76"/>
    </location>
</feature>
<evidence type="ECO:0000313" key="3">
    <source>
        <dbReference type="EMBL" id="KAA0705703.1"/>
    </source>
</evidence>
<keyword evidence="1" id="KW-0732">Signal</keyword>
<feature type="domain" description="Snake toxin/toxin-like" evidence="2">
    <location>
        <begin position="21"/>
        <end position="75"/>
    </location>
</feature>
<protein>
    <recommendedName>
        <fullName evidence="2">Snake toxin/toxin-like domain-containing protein</fullName>
    </recommendedName>
</protein>
<dbReference type="InterPro" id="IPR035076">
    <property type="entry name" value="Toxin/TOLIP"/>
</dbReference>
<evidence type="ECO:0000313" key="4">
    <source>
        <dbReference type="Proteomes" id="UP000324632"/>
    </source>
</evidence>
<feature type="signal peptide" evidence="1">
    <location>
        <begin position="1"/>
        <end position="20"/>
    </location>
</feature>
<reference evidence="3 4" key="1">
    <citation type="journal article" date="2019" name="Mol. Ecol. Resour.">
        <title>Chromosome-level genome assembly of Triplophysa tibetana, a fish adapted to the harsh high-altitude environment of the Tibetan Plateau.</title>
        <authorList>
            <person name="Yang X."/>
            <person name="Liu H."/>
            <person name="Ma Z."/>
            <person name="Zou Y."/>
            <person name="Zou M."/>
            <person name="Mao Y."/>
            <person name="Li X."/>
            <person name="Wang H."/>
            <person name="Chen T."/>
            <person name="Wang W."/>
            <person name="Yang R."/>
        </authorList>
    </citation>
    <scope>NUCLEOTIDE SEQUENCE [LARGE SCALE GENOMIC DNA]</scope>
    <source>
        <strain evidence="3">TTIB1903HZAU</strain>
        <tissue evidence="3">Muscle</tissue>
    </source>
</reference>
<gene>
    <name evidence="3" type="ORF">E1301_Tti004465</name>
</gene>
<accession>A0A5A9N8P0</accession>
<name>A0A5A9N8P0_9TELE</name>
<dbReference type="AlphaFoldDB" id="A0A5A9N8P0"/>
<proteinExistence type="predicted"/>
<dbReference type="Proteomes" id="UP000324632">
    <property type="component" value="Chromosome 21"/>
</dbReference>
<organism evidence="3 4">
    <name type="scientific">Triplophysa tibetana</name>
    <dbReference type="NCBI Taxonomy" id="1572043"/>
    <lineage>
        <taxon>Eukaryota</taxon>
        <taxon>Metazoa</taxon>
        <taxon>Chordata</taxon>
        <taxon>Craniata</taxon>
        <taxon>Vertebrata</taxon>
        <taxon>Euteleostomi</taxon>
        <taxon>Actinopterygii</taxon>
        <taxon>Neopterygii</taxon>
        <taxon>Teleostei</taxon>
        <taxon>Ostariophysi</taxon>
        <taxon>Cypriniformes</taxon>
        <taxon>Nemacheilidae</taxon>
        <taxon>Triplophysa</taxon>
    </lineage>
</organism>
<sequence length="76" mass="8089">MKVLACALVVMLVCSVTVHSLRCFTCQGVNCKVETMCPASANYCKTAASAGFLSRTCEEFCTPEVNVHCCSVDLCG</sequence>
<evidence type="ECO:0000259" key="2">
    <source>
        <dbReference type="Pfam" id="PF00087"/>
    </source>
</evidence>
<evidence type="ECO:0000256" key="1">
    <source>
        <dbReference type="SAM" id="SignalP"/>
    </source>
</evidence>
<comment type="caution">
    <text evidence="3">The sequence shown here is derived from an EMBL/GenBank/DDBJ whole genome shotgun (WGS) entry which is preliminary data.</text>
</comment>
<keyword evidence="4" id="KW-1185">Reference proteome</keyword>
<dbReference type="InterPro" id="IPR045860">
    <property type="entry name" value="Snake_toxin-like_sf"/>
</dbReference>
<dbReference type="EMBL" id="SOYY01000021">
    <property type="protein sequence ID" value="KAA0705703.1"/>
    <property type="molecule type" value="Genomic_DNA"/>
</dbReference>
<dbReference type="SUPFAM" id="SSF57302">
    <property type="entry name" value="Snake toxin-like"/>
    <property type="match status" value="1"/>
</dbReference>